<reference evidence="2 3" key="1">
    <citation type="submission" date="2023-06" db="EMBL/GenBank/DDBJ databases">
        <authorList>
            <person name="Ye Y.-Q."/>
            <person name="Du Z.-J."/>
        </authorList>
    </citation>
    <scope>NUCLEOTIDE SEQUENCE [LARGE SCALE GENOMIC DNA]</scope>
    <source>
        <strain evidence="2 3">SDUM287046</strain>
    </source>
</reference>
<evidence type="ECO:0000259" key="1">
    <source>
        <dbReference type="Pfam" id="PF08818"/>
    </source>
</evidence>
<organism evidence="2 3">
    <name type="scientific">Aequorivita aurantiaca</name>
    <dbReference type="NCBI Taxonomy" id="3053356"/>
    <lineage>
        <taxon>Bacteria</taxon>
        <taxon>Pseudomonadati</taxon>
        <taxon>Bacteroidota</taxon>
        <taxon>Flavobacteriia</taxon>
        <taxon>Flavobacteriales</taxon>
        <taxon>Flavobacteriaceae</taxon>
        <taxon>Aequorivita</taxon>
    </lineage>
</organism>
<evidence type="ECO:0000313" key="3">
    <source>
        <dbReference type="Proteomes" id="UP001244787"/>
    </source>
</evidence>
<dbReference type="Pfam" id="PF08818">
    <property type="entry name" value="DUF1801"/>
    <property type="match status" value="1"/>
</dbReference>
<dbReference type="SUPFAM" id="SSF159888">
    <property type="entry name" value="YdhG-like"/>
    <property type="match status" value="1"/>
</dbReference>
<comment type="caution">
    <text evidence="2">The sequence shown here is derived from an EMBL/GenBank/DDBJ whole genome shotgun (WGS) entry which is preliminary data.</text>
</comment>
<gene>
    <name evidence="2" type="ORF">QRD02_00710</name>
</gene>
<feature type="domain" description="YdhG-like" evidence="1">
    <location>
        <begin position="25"/>
        <end position="131"/>
    </location>
</feature>
<keyword evidence="3" id="KW-1185">Reference proteome</keyword>
<protein>
    <submittedName>
        <fullName evidence="2">DUF1801 domain-containing protein</fullName>
    </submittedName>
</protein>
<evidence type="ECO:0000313" key="2">
    <source>
        <dbReference type="EMBL" id="MDN3722887.1"/>
    </source>
</evidence>
<proteinExistence type="predicted"/>
<dbReference type="Proteomes" id="UP001244787">
    <property type="component" value="Unassembled WGS sequence"/>
</dbReference>
<dbReference type="EMBL" id="JAUGQQ010000001">
    <property type="protein sequence ID" value="MDN3722887.1"/>
    <property type="molecule type" value="Genomic_DNA"/>
</dbReference>
<accession>A0ABT8DIQ9</accession>
<name>A0ABT8DIQ9_9FLAO</name>
<sequence length="136" mass="15872">MAKIKLTDQELVTKHIERLPKEIQPAIEYLRQLMLSIDKNIAEQIKWNAPAFHYIGKMKSFDPKEYKQDILVMNLRKNKIMCVLPTGATLTKNTNILEGDYTDGRRLITFKDLADIKAKENDLKKVIKEWLSLVEK</sequence>
<dbReference type="InterPro" id="IPR014922">
    <property type="entry name" value="YdhG-like"/>
</dbReference>
<dbReference type="Gene3D" id="3.90.1150.200">
    <property type="match status" value="1"/>
</dbReference>
<dbReference type="RefSeq" id="WP_290252975.1">
    <property type="nucleotide sequence ID" value="NZ_JAUGQQ010000001.1"/>
</dbReference>